<dbReference type="AlphaFoldDB" id="A0A7C9CYL3"/>
<protein>
    <submittedName>
        <fullName evidence="1">Uncharacterized protein</fullName>
    </submittedName>
</protein>
<organism evidence="1">
    <name type="scientific">Opuntia streptacantha</name>
    <name type="common">Prickly pear cactus</name>
    <name type="synonym">Opuntia cardona</name>
    <dbReference type="NCBI Taxonomy" id="393608"/>
    <lineage>
        <taxon>Eukaryota</taxon>
        <taxon>Viridiplantae</taxon>
        <taxon>Streptophyta</taxon>
        <taxon>Embryophyta</taxon>
        <taxon>Tracheophyta</taxon>
        <taxon>Spermatophyta</taxon>
        <taxon>Magnoliopsida</taxon>
        <taxon>eudicotyledons</taxon>
        <taxon>Gunneridae</taxon>
        <taxon>Pentapetalae</taxon>
        <taxon>Caryophyllales</taxon>
        <taxon>Cactineae</taxon>
        <taxon>Cactaceae</taxon>
        <taxon>Opuntioideae</taxon>
        <taxon>Opuntia</taxon>
    </lineage>
</organism>
<proteinExistence type="predicted"/>
<reference evidence="1" key="2">
    <citation type="submission" date="2020-07" db="EMBL/GenBank/DDBJ databases">
        <authorList>
            <person name="Vera ALvarez R."/>
            <person name="Arias-Moreno D.M."/>
            <person name="Jimenez-Jacinto V."/>
            <person name="Jimenez-Bremont J.F."/>
            <person name="Swaminathan K."/>
            <person name="Moose S.P."/>
            <person name="Guerrero-Gonzalez M.L."/>
            <person name="Marino-Ramirez L."/>
            <person name="Landsman D."/>
            <person name="Rodriguez-Kessler M."/>
            <person name="Delgado-Sanchez P."/>
        </authorList>
    </citation>
    <scope>NUCLEOTIDE SEQUENCE</scope>
    <source>
        <tissue evidence="1">Cladode</tissue>
    </source>
</reference>
<sequence length="129" mass="14182">MLIAENNLKLLSSNAVRFWPEAIIFLHNLALGDDAAAFAEDGGGDEDLFANHGVVLIVGIVGITKLSIGSELELQKFMAEFSPVTHIIPHVELPQILLPRHGFLFPLPLSRDLESGNWEVLCFRFGDFG</sequence>
<dbReference type="EMBL" id="GISG01067413">
    <property type="protein sequence ID" value="MBA4628842.1"/>
    <property type="molecule type" value="Transcribed_RNA"/>
</dbReference>
<reference evidence="1" key="1">
    <citation type="journal article" date="2013" name="J. Plant Res.">
        <title>Effect of fungi and light on seed germination of three Opuntia species from semiarid lands of central Mexico.</title>
        <authorList>
            <person name="Delgado-Sanchez P."/>
            <person name="Jimenez-Bremont J.F."/>
            <person name="Guerrero-Gonzalez Mde L."/>
            <person name="Flores J."/>
        </authorList>
    </citation>
    <scope>NUCLEOTIDE SEQUENCE</scope>
    <source>
        <tissue evidence="1">Cladode</tissue>
    </source>
</reference>
<evidence type="ECO:0000313" key="1">
    <source>
        <dbReference type="EMBL" id="MBA4628842.1"/>
    </source>
</evidence>
<accession>A0A7C9CYL3</accession>
<name>A0A7C9CYL3_OPUST</name>